<proteinExistence type="predicted"/>
<dbReference type="InterPro" id="IPR010775">
    <property type="entry name" value="DUF1365"/>
</dbReference>
<accession>A0A1M7FA91</accession>
<dbReference type="RefSeq" id="WP_073011424.1">
    <property type="nucleotide sequence ID" value="NZ_FRBW01000002.1"/>
</dbReference>
<organism evidence="2 3">
    <name type="scientific">Roseibium suaedae</name>
    <dbReference type="NCBI Taxonomy" id="735517"/>
    <lineage>
        <taxon>Bacteria</taxon>
        <taxon>Pseudomonadati</taxon>
        <taxon>Pseudomonadota</taxon>
        <taxon>Alphaproteobacteria</taxon>
        <taxon>Hyphomicrobiales</taxon>
        <taxon>Stappiaceae</taxon>
        <taxon>Roseibium</taxon>
    </lineage>
</organism>
<dbReference type="PANTHER" id="PTHR33973">
    <property type="entry name" value="OS07G0153300 PROTEIN"/>
    <property type="match status" value="1"/>
</dbReference>
<dbReference type="PANTHER" id="PTHR33973:SF4">
    <property type="entry name" value="OS07G0153300 PROTEIN"/>
    <property type="match status" value="1"/>
</dbReference>
<sequence length="282" mass="31197">MTRAAQPASMSDNGPPPGAALTLYAGPVMHARMKPEEHRFTYDVFSILIDLDHLEAADRMTPLFSVGRFNLSSFHARDHGPRDGSSLRAHADRLLEAEGVERPARVLLLCYPRILGYVFNPLAVYYAYDAAGALTGVIYEVRNTFGGIHHYVLGVKDGELSEAGLRQQQDKLFYVSPFVSMEQTYRFRLLPPGEAVRIRILESDKEGPLLSATFNGTARPFTSASLLKLCAKIPFLPLKVMAGIHWEAFKIWRKGVRFHPRPANGSSGKTAPDETRGSLKAG</sequence>
<feature type="compositionally biased region" description="Basic and acidic residues" evidence="1">
    <location>
        <begin position="271"/>
        <end position="282"/>
    </location>
</feature>
<dbReference type="Pfam" id="PF07103">
    <property type="entry name" value="DUF1365"/>
    <property type="match status" value="1"/>
</dbReference>
<feature type="region of interest" description="Disordered" evidence="1">
    <location>
        <begin position="262"/>
        <end position="282"/>
    </location>
</feature>
<name>A0A1M7FA91_9HYPH</name>
<evidence type="ECO:0000313" key="2">
    <source>
        <dbReference type="EMBL" id="SHM00577.1"/>
    </source>
</evidence>
<dbReference type="OrthoDB" id="9778801at2"/>
<protein>
    <recommendedName>
        <fullName evidence="4">DUF1365 domain-containing protein</fullName>
    </recommendedName>
</protein>
<dbReference type="Proteomes" id="UP000186002">
    <property type="component" value="Unassembled WGS sequence"/>
</dbReference>
<evidence type="ECO:0000313" key="3">
    <source>
        <dbReference type="Proteomes" id="UP000186002"/>
    </source>
</evidence>
<keyword evidence="3" id="KW-1185">Reference proteome</keyword>
<reference evidence="2 3" key="1">
    <citation type="submission" date="2016-11" db="EMBL/GenBank/DDBJ databases">
        <authorList>
            <person name="Jaros S."/>
            <person name="Januszkiewicz K."/>
            <person name="Wedrychowicz H."/>
        </authorList>
    </citation>
    <scope>NUCLEOTIDE SEQUENCE [LARGE SCALE GENOMIC DNA]</scope>
    <source>
        <strain evidence="2 3">DSM 22153</strain>
    </source>
</reference>
<evidence type="ECO:0000256" key="1">
    <source>
        <dbReference type="SAM" id="MobiDB-lite"/>
    </source>
</evidence>
<evidence type="ECO:0008006" key="4">
    <source>
        <dbReference type="Google" id="ProtNLM"/>
    </source>
</evidence>
<dbReference type="STRING" id="735517.SAMN05444272_1540"/>
<dbReference type="EMBL" id="FRBW01000002">
    <property type="protein sequence ID" value="SHM00577.1"/>
    <property type="molecule type" value="Genomic_DNA"/>
</dbReference>
<gene>
    <name evidence="2" type="ORF">SAMN05444272_1540</name>
</gene>
<dbReference type="AlphaFoldDB" id="A0A1M7FA91"/>